<organism evidence="1">
    <name type="scientific">Myoviridae sp. ctLx49</name>
    <dbReference type="NCBI Taxonomy" id="2825086"/>
    <lineage>
        <taxon>Viruses</taxon>
        <taxon>Duplodnaviria</taxon>
        <taxon>Heunggongvirae</taxon>
        <taxon>Uroviricota</taxon>
        <taxon>Caudoviricetes</taxon>
    </lineage>
</organism>
<reference evidence="1" key="1">
    <citation type="journal article" date="2021" name="Proc. Natl. Acad. Sci. U.S.A.">
        <title>A Catalog of Tens of Thousands of Viruses from Human Metagenomes Reveals Hidden Associations with Chronic Diseases.</title>
        <authorList>
            <person name="Tisza M.J."/>
            <person name="Buck C.B."/>
        </authorList>
    </citation>
    <scope>NUCLEOTIDE SEQUENCE</scope>
    <source>
        <strain evidence="1">CtLx49</strain>
    </source>
</reference>
<proteinExistence type="predicted"/>
<protein>
    <submittedName>
        <fullName evidence="1">Uncharacterized protein</fullName>
    </submittedName>
</protein>
<evidence type="ECO:0000313" key="1">
    <source>
        <dbReference type="EMBL" id="DAF98341.1"/>
    </source>
</evidence>
<name>A0A8S5UV41_9CAUD</name>
<dbReference type="EMBL" id="BK016145">
    <property type="protein sequence ID" value="DAF98341.1"/>
    <property type="molecule type" value="Genomic_DNA"/>
</dbReference>
<sequence>MLFTAALLIITAVSAKTHSVSFLNVFFKRFTLLLLYHFHIKRKQIRLTQNFTNYPRLLDIT</sequence>
<accession>A0A8S5UV41</accession>